<dbReference type="OrthoDB" id="9973935at2759"/>
<dbReference type="Gene3D" id="3.30.200.20">
    <property type="entry name" value="Phosphorylase Kinase, domain 1"/>
    <property type="match status" value="1"/>
</dbReference>
<dbReference type="SUPFAM" id="SSF56112">
    <property type="entry name" value="Protein kinase-like (PK-like)"/>
    <property type="match status" value="1"/>
</dbReference>
<dbReference type="EMBL" id="CAJDYZ010000515">
    <property type="protein sequence ID" value="CAD1468422.1"/>
    <property type="molecule type" value="Genomic_DNA"/>
</dbReference>
<comment type="similarity">
    <text evidence="2">Belongs to the aminoglycoside phosphotransferase family.</text>
</comment>
<evidence type="ECO:0000256" key="7">
    <source>
        <dbReference type="ARBA" id="ARBA00037368"/>
    </source>
</evidence>
<evidence type="ECO:0000256" key="8">
    <source>
        <dbReference type="ARBA" id="ARBA00038873"/>
    </source>
</evidence>
<dbReference type="GO" id="GO:0047992">
    <property type="term" value="F:hydroxylysine kinase activity"/>
    <property type="evidence" value="ECO:0007669"/>
    <property type="project" value="UniProtKB-EC"/>
</dbReference>
<evidence type="ECO:0000313" key="12">
    <source>
        <dbReference type="Proteomes" id="UP000752696"/>
    </source>
</evidence>
<dbReference type="FunFam" id="3.90.1200.10:FF:000007">
    <property type="entry name" value="hydroxylysine kinase isoform X1"/>
    <property type="match status" value="1"/>
</dbReference>
<name>A0A6V7GW44_9HYME</name>
<keyword evidence="12" id="KW-1185">Reference proteome</keyword>
<evidence type="ECO:0000259" key="10">
    <source>
        <dbReference type="Pfam" id="PF01636"/>
    </source>
</evidence>
<dbReference type="Proteomes" id="UP000752696">
    <property type="component" value="Unassembled WGS sequence"/>
</dbReference>
<dbReference type="Pfam" id="PF01636">
    <property type="entry name" value="APH"/>
    <property type="match status" value="1"/>
</dbReference>
<keyword evidence="5" id="KW-0418">Kinase</keyword>
<evidence type="ECO:0000256" key="3">
    <source>
        <dbReference type="ARBA" id="ARBA00022490"/>
    </source>
</evidence>
<feature type="domain" description="Aminoglycoside phosphotransferase" evidence="10">
    <location>
        <begin position="72"/>
        <end position="291"/>
    </location>
</feature>
<evidence type="ECO:0000256" key="2">
    <source>
        <dbReference type="ARBA" id="ARBA00006219"/>
    </source>
</evidence>
<comment type="catalytic activity">
    <reaction evidence="6">
        <text>(5R)-5-hydroxy-L-lysine + GTP = (5R)-5-phosphooxy-L-lysine + GDP + H(+)</text>
        <dbReference type="Rhea" id="RHEA:19049"/>
        <dbReference type="ChEBI" id="CHEBI:15378"/>
        <dbReference type="ChEBI" id="CHEBI:37565"/>
        <dbReference type="ChEBI" id="CHEBI:57882"/>
        <dbReference type="ChEBI" id="CHEBI:58189"/>
        <dbReference type="ChEBI" id="CHEBI:58357"/>
        <dbReference type="EC" id="2.7.1.81"/>
    </reaction>
</comment>
<dbReference type="EC" id="2.7.1.81" evidence="8"/>
<evidence type="ECO:0000313" key="11">
    <source>
        <dbReference type="EMBL" id="CAD1468422.1"/>
    </source>
</evidence>
<accession>A0A6V7GW44</accession>
<sequence>TKIEMDNKDAVLMPGQRIRPPGNIQVSQLLKELYGLKASSVTEINAYDDRNYHVICEESHTNPHMTTISKHGYVLKIINSLDSQKTHVIEAQTEMLLFLNQRDIDCPLPVKNVHGLYYTLIKLNIDECTDSYAVRLLVYLPGELLHRVPITGELLRNVGRFAAKLDNVLMGFYHPAYDDHKTLWMLNSVPKLRQFTYAVENAFERELAHQVISAFEKDVLRTTLQLEEGIIHGDLNEQNFVMSPNGKEIAAVIDFGDSQRTYLIFELAITLCYMILQAGDVAMGKHVIEGYQDIKKLTDLEKKILKVTVCARISQSLVMGAYSHLHDPQNEYLLITQKSGWALLKKLWPLTQDEVLQNWGLLN</sequence>
<comment type="caution">
    <text evidence="11">The sequence shown here is derived from an EMBL/GenBank/DDBJ whole genome shotgun (WGS) entry which is preliminary data.</text>
</comment>
<evidence type="ECO:0000256" key="5">
    <source>
        <dbReference type="ARBA" id="ARBA00022777"/>
    </source>
</evidence>
<dbReference type="GO" id="GO:0005737">
    <property type="term" value="C:cytoplasm"/>
    <property type="evidence" value="ECO:0007669"/>
    <property type="project" value="UniProtKB-SubCell"/>
</dbReference>
<keyword evidence="3" id="KW-0963">Cytoplasm</keyword>
<dbReference type="PANTHER" id="PTHR21064">
    <property type="entry name" value="AMINOGLYCOSIDE PHOSPHOTRANSFERASE DOMAIN-CONTAINING PROTEIN-RELATED"/>
    <property type="match status" value="1"/>
</dbReference>
<proteinExistence type="inferred from homology"/>
<dbReference type="FunFam" id="3.30.200.20:FF:000549">
    <property type="entry name" value="hydroxylysine kinase"/>
    <property type="match status" value="1"/>
</dbReference>
<evidence type="ECO:0000256" key="4">
    <source>
        <dbReference type="ARBA" id="ARBA00022679"/>
    </source>
</evidence>
<evidence type="ECO:0000256" key="1">
    <source>
        <dbReference type="ARBA" id="ARBA00004496"/>
    </source>
</evidence>
<reference evidence="11" key="1">
    <citation type="submission" date="2020-07" db="EMBL/GenBank/DDBJ databases">
        <authorList>
            <person name="Nazaruddin N."/>
        </authorList>
    </citation>
    <scope>NUCLEOTIDE SEQUENCE</scope>
</reference>
<feature type="non-terminal residue" evidence="11">
    <location>
        <position position="1"/>
    </location>
</feature>
<protein>
    <recommendedName>
        <fullName evidence="9">Hydroxylysine kinase</fullName>
        <ecNumber evidence="8">2.7.1.81</ecNumber>
    </recommendedName>
</protein>
<dbReference type="InterPro" id="IPR011009">
    <property type="entry name" value="Kinase-like_dom_sf"/>
</dbReference>
<dbReference type="AlphaFoldDB" id="A0A6V7GW44"/>
<comment type="function">
    <text evidence="7">Catalyzes the GTP-dependent phosphorylation of 5-hydroxy-L-lysine.</text>
</comment>
<evidence type="ECO:0000256" key="6">
    <source>
        <dbReference type="ARBA" id="ARBA00036820"/>
    </source>
</evidence>
<comment type="subcellular location">
    <subcellularLocation>
        <location evidence="1">Cytoplasm</location>
    </subcellularLocation>
</comment>
<evidence type="ECO:0000256" key="9">
    <source>
        <dbReference type="ARBA" id="ARBA00040505"/>
    </source>
</evidence>
<organism evidence="11 12">
    <name type="scientific">Heterotrigona itama</name>
    <dbReference type="NCBI Taxonomy" id="395501"/>
    <lineage>
        <taxon>Eukaryota</taxon>
        <taxon>Metazoa</taxon>
        <taxon>Ecdysozoa</taxon>
        <taxon>Arthropoda</taxon>
        <taxon>Hexapoda</taxon>
        <taxon>Insecta</taxon>
        <taxon>Pterygota</taxon>
        <taxon>Neoptera</taxon>
        <taxon>Endopterygota</taxon>
        <taxon>Hymenoptera</taxon>
        <taxon>Apocrita</taxon>
        <taxon>Aculeata</taxon>
        <taxon>Apoidea</taxon>
        <taxon>Anthophila</taxon>
        <taxon>Apidae</taxon>
        <taxon>Heterotrigona</taxon>
    </lineage>
</organism>
<keyword evidence="4" id="KW-0808">Transferase</keyword>
<dbReference type="Gene3D" id="3.90.1200.10">
    <property type="match status" value="1"/>
</dbReference>
<dbReference type="InterPro" id="IPR050249">
    <property type="entry name" value="Pseudomonas-type_ThrB"/>
</dbReference>
<dbReference type="InterPro" id="IPR002575">
    <property type="entry name" value="Aminoglycoside_PTrfase"/>
</dbReference>
<gene>
    <name evidence="11" type="ORF">MHI_LOCUS42224</name>
</gene>
<dbReference type="PANTHER" id="PTHR21064:SF1">
    <property type="entry name" value="HYDROXYLYSINE KINASE"/>
    <property type="match status" value="1"/>
</dbReference>